<evidence type="ECO:0000313" key="4">
    <source>
        <dbReference type="Proteomes" id="UP000562027"/>
    </source>
</evidence>
<dbReference type="InterPro" id="IPR024654">
    <property type="entry name" value="Calcineurin-like_PHP_lpxH"/>
</dbReference>
<comment type="similarity">
    <text evidence="1">Belongs to the metallophosphoesterase superfamily. YfcE family.</text>
</comment>
<dbReference type="InterPro" id="IPR029052">
    <property type="entry name" value="Metallo-depent_PP-like"/>
</dbReference>
<name>A0A840LCG7_9BURK</name>
<evidence type="ECO:0000313" key="3">
    <source>
        <dbReference type="EMBL" id="MBB4843878.1"/>
    </source>
</evidence>
<dbReference type="PANTHER" id="PTHR42850">
    <property type="entry name" value="METALLOPHOSPHOESTERASE"/>
    <property type="match status" value="1"/>
</dbReference>
<dbReference type="PIRSF" id="PIRSF000883">
    <property type="entry name" value="Pesterase_MJ0912"/>
    <property type="match status" value="1"/>
</dbReference>
<sequence>MKIALISDLHANREAFSAVLEHAQNAQVDDYALLGDFVGYGGDPSWVVDRVRELVAQGAVAVMGNHDLATVKGQAPSMREEAREAVAWTHGQLRPDQLEFLAQLPLSVTQQDRLFVHANAFAPGGWEYIQGRLEAMRSLQATECRYTFCGHMHEPMLYHLSGTGKAGEFTPAAGTAIPLLPNRQWLAIPGSCGQPRDGNPAACYAIFDSERSELAFQRVPYDIESAAARIRAAGLPERLAQRLSEGQ</sequence>
<dbReference type="PANTHER" id="PTHR42850:SF2">
    <property type="entry name" value="BLL5683 PROTEIN"/>
    <property type="match status" value="1"/>
</dbReference>
<dbReference type="InterPro" id="IPR011152">
    <property type="entry name" value="Pesterase_MJ0912"/>
</dbReference>
<comment type="caution">
    <text evidence="3">The sequence shown here is derived from an EMBL/GenBank/DDBJ whole genome shotgun (WGS) entry which is preliminary data.</text>
</comment>
<dbReference type="GO" id="GO:0016791">
    <property type="term" value="F:phosphatase activity"/>
    <property type="evidence" value="ECO:0007669"/>
    <property type="project" value="TreeGrafter"/>
</dbReference>
<dbReference type="CDD" id="cd00838">
    <property type="entry name" value="MPP_superfamily"/>
    <property type="match status" value="1"/>
</dbReference>
<dbReference type="AlphaFoldDB" id="A0A840LCG7"/>
<accession>A0A840LCG7</accession>
<dbReference type="GO" id="GO:0005737">
    <property type="term" value="C:cytoplasm"/>
    <property type="evidence" value="ECO:0007669"/>
    <property type="project" value="TreeGrafter"/>
</dbReference>
<keyword evidence="4" id="KW-1185">Reference proteome</keyword>
<feature type="domain" description="Calcineurin-like phosphoesterase" evidence="2">
    <location>
        <begin position="1"/>
        <end position="210"/>
    </location>
</feature>
<gene>
    <name evidence="3" type="ORF">HNP55_002401</name>
</gene>
<dbReference type="RefSeq" id="WP_184299531.1">
    <property type="nucleotide sequence ID" value="NZ_JACHLP010000004.1"/>
</dbReference>
<reference evidence="3 4" key="1">
    <citation type="submission" date="2020-08" db="EMBL/GenBank/DDBJ databases">
        <title>Functional genomics of gut bacteria from endangered species of beetles.</title>
        <authorList>
            <person name="Carlos-Shanley C."/>
        </authorList>
    </citation>
    <scope>NUCLEOTIDE SEQUENCE [LARGE SCALE GENOMIC DNA]</scope>
    <source>
        <strain evidence="3 4">S00239</strain>
    </source>
</reference>
<proteinExistence type="inferred from homology"/>
<protein>
    <submittedName>
        <fullName evidence="3">Diadenosine tetraphosphatase ApaH/serine/threonine PP2A family protein phosphatase</fullName>
    </submittedName>
</protein>
<evidence type="ECO:0000259" key="2">
    <source>
        <dbReference type="Pfam" id="PF12850"/>
    </source>
</evidence>
<evidence type="ECO:0000256" key="1">
    <source>
        <dbReference type="ARBA" id="ARBA00008950"/>
    </source>
</evidence>
<dbReference type="Proteomes" id="UP000562027">
    <property type="component" value="Unassembled WGS sequence"/>
</dbReference>
<dbReference type="InterPro" id="IPR050126">
    <property type="entry name" value="Ap4A_hydrolase"/>
</dbReference>
<dbReference type="EMBL" id="JACHLP010000004">
    <property type="protein sequence ID" value="MBB4843878.1"/>
    <property type="molecule type" value="Genomic_DNA"/>
</dbReference>
<organism evidence="3 4">
    <name type="scientific">Roseateles oligotrophus</name>
    <dbReference type="NCBI Taxonomy" id="1769250"/>
    <lineage>
        <taxon>Bacteria</taxon>
        <taxon>Pseudomonadati</taxon>
        <taxon>Pseudomonadota</taxon>
        <taxon>Betaproteobacteria</taxon>
        <taxon>Burkholderiales</taxon>
        <taxon>Sphaerotilaceae</taxon>
        <taxon>Roseateles</taxon>
    </lineage>
</organism>
<dbReference type="Gene3D" id="3.60.21.10">
    <property type="match status" value="1"/>
</dbReference>
<dbReference type="SUPFAM" id="SSF56300">
    <property type="entry name" value="Metallo-dependent phosphatases"/>
    <property type="match status" value="1"/>
</dbReference>
<dbReference type="Pfam" id="PF12850">
    <property type="entry name" value="Metallophos_2"/>
    <property type="match status" value="1"/>
</dbReference>